<dbReference type="GO" id="GO:0015271">
    <property type="term" value="F:outward rectifier potassium channel activity"/>
    <property type="evidence" value="ECO:0007669"/>
    <property type="project" value="TreeGrafter"/>
</dbReference>
<sequence length="375" mass="41991">MLIYLSTTGEILSRHFRALYVRVFCIKRKKPKSDKSKGKKPKTETTFLNTTYGHKHNNIVDGKIPFTTGSTEDMLKDRSGIYGCSGDVPERKHVCQHHQTVQVPILFCLFFILLYICGGAYLFHYTENWTYLEGSFFCFTSLGTIGFGDLMPGLHHNLNLSKKSSVSGEIVSVIASSTYILVGMALIAMCFNIVQEQVVVILKKMTKFFGVISDGPDEREELEEESKINHVEKKNPVPILKQPGKVTETHTLPRRREDDRNRLRFSEFQRGSITRCSGSSLIKTAGSEDTLEYFVPRSVSEFNLAGIVTDVVLVPPPPQTVIHPSSAASVLRTGRLGDPVLIGNCKSREKMVTFEDDPVGSSNRKNLTAIEDVFM</sequence>
<keyword evidence="7" id="KW-0407">Ion channel</keyword>
<feature type="domain" description="Potassium channel" evidence="9">
    <location>
        <begin position="111"/>
        <end position="198"/>
    </location>
</feature>
<proteinExistence type="predicted"/>
<accession>A0AAW2HAD3</accession>
<keyword evidence="5" id="KW-0406">Ion transport</keyword>
<evidence type="ECO:0000313" key="10">
    <source>
        <dbReference type="EMBL" id="KAL0266665.1"/>
    </source>
</evidence>
<evidence type="ECO:0000256" key="3">
    <source>
        <dbReference type="ARBA" id="ARBA00022692"/>
    </source>
</evidence>
<evidence type="ECO:0000256" key="8">
    <source>
        <dbReference type="SAM" id="Phobius"/>
    </source>
</evidence>
<dbReference type="Gene3D" id="1.10.287.70">
    <property type="match status" value="1"/>
</dbReference>
<evidence type="ECO:0000256" key="6">
    <source>
        <dbReference type="ARBA" id="ARBA00023136"/>
    </source>
</evidence>
<keyword evidence="6 8" id="KW-0472">Membrane</keyword>
<feature type="transmembrane region" description="Helical" evidence="8">
    <location>
        <begin position="101"/>
        <end position="123"/>
    </location>
</feature>
<dbReference type="InterPro" id="IPR013099">
    <property type="entry name" value="K_chnl_dom"/>
</dbReference>
<dbReference type="Pfam" id="PF07885">
    <property type="entry name" value="Ion_trans_2"/>
    <property type="match status" value="1"/>
</dbReference>
<dbReference type="GO" id="GO:0005886">
    <property type="term" value="C:plasma membrane"/>
    <property type="evidence" value="ECO:0007669"/>
    <property type="project" value="TreeGrafter"/>
</dbReference>
<dbReference type="InterPro" id="IPR003280">
    <property type="entry name" value="2pore_dom_K_chnl"/>
</dbReference>
<evidence type="ECO:0000256" key="1">
    <source>
        <dbReference type="ARBA" id="ARBA00004141"/>
    </source>
</evidence>
<feature type="transmembrane region" description="Helical" evidence="8">
    <location>
        <begin position="170"/>
        <end position="194"/>
    </location>
</feature>
<keyword evidence="4 8" id="KW-1133">Transmembrane helix</keyword>
<evidence type="ECO:0000256" key="4">
    <source>
        <dbReference type="ARBA" id="ARBA00022989"/>
    </source>
</evidence>
<organism evidence="10">
    <name type="scientific">Menopon gallinae</name>
    <name type="common">poultry shaft louse</name>
    <dbReference type="NCBI Taxonomy" id="328185"/>
    <lineage>
        <taxon>Eukaryota</taxon>
        <taxon>Metazoa</taxon>
        <taxon>Ecdysozoa</taxon>
        <taxon>Arthropoda</taxon>
        <taxon>Hexapoda</taxon>
        <taxon>Insecta</taxon>
        <taxon>Pterygota</taxon>
        <taxon>Neoptera</taxon>
        <taxon>Paraneoptera</taxon>
        <taxon>Psocodea</taxon>
        <taxon>Troctomorpha</taxon>
        <taxon>Phthiraptera</taxon>
        <taxon>Amblycera</taxon>
        <taxon>Menoponidae</taxon>
        <taxon>Menopon</taxon>
    </lineage>
</organism>
<reference evidence="10" key="1">
    <citation type="journal article" date="2024" name="Gigascience">
        <title>Chromosome-level genome of the poultry shaft louse Menopon gallinae provides insight into the host-switching and adaptive evolution of parasitic lice.</title>
        <authorList>
            <person name="Xu Y."/>
            <person name="Ma L."/>
            <person name="Liu S."/>
            <person name="Liang Y."/>
            <person name="Liu Q."/>
            <person name="He Z."/>
            <person name="Tian L."/>
            <person name="Duan Y."/>
            <person name="Cai W."/>
            <person name="Li H."/>
            <person name="Song F."/>
        </authorList>
    </citation>
    <scope>NUCLEOTIDE SEQUENCE</scope>
    <source>
        <strain evidence="10">Cailab_2023a</strain>
    </source>
</reference>
<keyword evidence="2" id="KW-0813">Transport</keyword>
<dbReference type="AlphaFoldDB" id="A0AAW2HAD3"/>
<dbReference type="SUPFAM" id="SSF81324">
    <property type="entry name" value="Voltage-gated potassium channels"/>
    <property type="match status" value="1"/>
</dbReference>
<dbReference type="PANTHER" id="PTHR11003">
    <property type="entry name" value="POTASSIUM CHANNEL, SUBFAMILY K"/>
    <property type="match status" value="1"/>
</dbReference>
<evidence type="ECO:0000256" key="5">
    <source>
        <dbReference type="ARBA" id="ARBA00023065"/>
    </source>
</evidence>
<evidence type="ECO:0000256" key="2">
    <source>
        <dbReference type="ARBA" id="ARBA00022448"/>
    </source>
</evidence>
<dbReference type="GO" id="GO:0030322">
    <property type="term" value="P:stabilization of membrane potential"/>
    <property type="evidence" value="ECO:0007669"/>
    <property type="project" value="TreeGrafter"/>
</dbReference>
<comment type="subcellular location">
    <subcellularLocation>
        <location evidence="1">Membrane</location>
        <topology evidence="1">Multi-pass membrane protein</topology>
    </subcellularLocation>
</comment>
<evidence type="ECO:0000256" key="7">
    <source>
        <dbReference type="ARBA" id="ARBA00023303"/>
    </source>
</evidence>
<keyword evidence="3 8" id="KW-0812">Transmembrane</keyword>
<dbReference type="GO" id="GO:0022841">
    <property type="term" value="F:potassium ion leak channel activity"/>
    <property type="evidence" value="ECO:0007669"/>
    <property type="project" value="TreeGrafter"/>
</dbReference>
<gene>
    <name evidence="10" type="ORF">PYX00_009149</name>
</gene>
<name>A0AAW2HAD3_9NEOP</name>
<dbReference type="PANTHER" id="PTHR11003:SF325">
    <property type="entry name" value="POTASSIUM CHANNEL DOMAIN-CONTAINING PROTEIN"/>
    <property type="match status" value="1"/>
</dbReference>
<dbReference type="EMBL" id="JARGDH010000005">
    <property type="protein sequence ID" value="KAL0266665.1"/>
    <property type="molecule type" value="Genomic_DNA"/>
</dbReference>
<evidence type="ECO:0000259" key="9">
    <source>
        <dbReference type="Pfam" id="PF07885"/>
    </source>
</evidence>
<protein>
    <recommendedName>
        <fullName evidence="9">Potassium channel domain-containing protein</fullName>
    </recommendedName>
</protein>
<comment type="caution">
    <text evidence="10">The sequence shown here is derived from an EMBL/GenBank/DDBJ whole genome shotgun (WGS) entry which is preliminary data.</text>
</comment>
<feature type="transmembrane region" description="Helical" evidence="8">
    <location>
        <begin position="129"/>
        <end position="150"/>
    </location>
</feature>